<dbReference type="KEGG" id="vih:AB0763_09105"/>
<evidence type="ECO:0000256" key="4">
    <source>
        <dbReference type="ARBA" id="ARBA00022694"/>
    </source>
</evidence>
<dbReference type="GO" id="GO:0016432">
    <property type="term" value="F:tRNA-uridine aminocarboxypropyltransferase activity"/>
    <property type="evidence" value="ECO:0007669"/>
    <property type="project" value="UniProtKB-EC"/>
</dbReference>
<dbReference type="GO" id="GO:0008033">
    <property type="term" value="P:tRNA processing"/>
    <property type="evidence" value="ECO:0007669"/>
    <property type="project" value="UniProtKB-KW"/>
</dbReference>
<evidence type="ECO:0000256" key="1">
    <source>
        <dbReference type="ARBA" id="ARBA00012386"/>
    </source>
</evidence>
<dbReference type="InterPro" id="IPR039262">
    <property type="entry name" value="DTWD2/TAPT"/>
</dbReference>
<keyword evidence="3" id="KW-0949">S-adenosyl-L-methionine</keyword>
<evidence type="ECO:0000256" key="3">
    <source>
        <dbReference type="ARBA" id="ARBA00022691"/>
    </source>
</evidence>
<evidence type="ECO:0000313" key="7">
    <source>
        <dbReference type="EMBL" id="XDK24373.1"/>
    </source>
</evidence>
<reference evidence="7" key="1">
    <citation type="submission" date="2024-07" db="EMBL/GenBank/DDBJ databases">
        <title>Genome Analysis of a Potential Novel Vibrio Species Secreting pH- and Thermo-stable Alginate Lyase and its Application in Producing Alginate Oligosaccharides.</title>
        <authorList>
            <person name="Huang H."/>
            <person name="Bao K."/>
        </authorList>
    </citation>
    <scope>NUCLEOTIDE SEQUENCE</scope>
    <source>
        <strain evidence="7">HB236076</strain>
    </source>
</reference>
<dbReference type="PANTHER" id="PTHR21392:SF0">
    <property type="entry name" value="TRNA-URIDINE AMINOCARBOXYPROPYLTRANSFERASE 2"/>
    <property type="match status" value="1"/>
</dbReference>
<dbReference type="AlphaFoldDB" id="A0AB39HBB3"/>
<sequence length="207" mass="23028">MSRYCPACYKARKACICASITPLQAQTKLVILQHHTETSQALATAPILELSLDSCQVLVGEDFTDNAMLNTLLTNPSYHCVLLYPSEQSVALGQSFSSAEHQGKALCVILLDGTWKKAYKMWRLSSNLHSLPSVCLPEGLCGDYRLRKAPKSHYLSTVEAGYHLLSLLEPDNDFSPLLHSFNQMIDFYMSQMPPEVLASHYGLEQSD</sequence>
<dbReference type="RefSeq" id="WP_306100431.1">
    <property type="nucleotide sequence ID" value="NZ_CP162601.1"/>
</dbReference>
<feature type="domain" description="DTW" evidence="6">
    <location>
        <begin position="1"/>
        <end position="193"/>
    </location>
</feature>
<dbReference type="SMART" id="SM01144">
    <property type="entry name" value="DTW"/>
    <property type="match status" value="1"/>
</dbReference>
<gene>
    <name evidence="7" type="ORF">AB0763_09105</name>
</gene>
<evidence type="ECO:0000256" key="5">
    <source>
        <dbReference type="ARBA" id="ARBA00034489"/>
    </source>
</evidence>
<comment type="similarity">
    <text evidence="5">Belongs to the TDD superfamily. DTWD2 family.</text>
</comment>
<organism evidence="7">
    <name type="scientific">Vibrio sp. HB236076</name>
    <dbReference type="NCBI Taxonomy" id="3232307"/>
    <lineage>
        <taxon>Bacteria</taxon>
        <taxon>Pseudomonadati</taxon>
        <taxon>Pseudomonadota</taxon>
        <taxon>Gammaproteobacteria</taxon>
        <taxon>Vibrionales</taxon>
        <taxon>Vibrionaceae</taxon>
        <taxon>Vibrio</taxon>
    </lineage>
</organism>
<accession>A0AB39HBB3</accession>
<dbReference type="EC" id="2.5.1.25" evidence="1"/>
<proteinExistence type="inferred from homology"/>
<dbReference type="InterPro" id="IPR005636">
    <property type="entry name" value="DTW"/>
</dbReference>
<dbReference type="EMBL" id="CP162601">
    <property type="protein sequence ID" value="XDK24373.1"/>
    <property type="molecule type" value="Genomic_DNA"/>
</dbReference>
<keyword evidence="2 7" id="KW-0808">Transferase</keyword>
<protein>
    <recommendedName>
        <fullName evidence="1">tRNA-uridine aminocarboxypropyltransferase</fullName>
        <ecNumber evidence="1">2.5.1.25</ecNumber>
    </recommendedName>
</protein>
<dbReference type="PANTHER" id="PTHR21392">
    <property type="entry name" value="TRNA-URIDINE AMINOCARBOXYPROPYLTRANSFERASE 2"/>
    <property type="match status" value="1"/>
</dbReference>
<evidence type="ECO:0000256" key="2">
    <source>
        <dbReference type="ARBA" id="ARBA00022679"/>
    </source>
</evidence>
<evidence type="ECO:0000259" key="6">
    <source>
        <dbReference type="SMART" id="SM01144"/>
    </source>
</evidence>
<dbReference type="Pfam" id="PF03942">
    <property type="entry name" value="DTW"/>
    <property type="match status" value="1"/>
</dbReference>
<name>A0AB39HBB3_9VIBR</name>
<keyword evidence="4" id="KW-0819">tRNA processing</keyword>